<evidence type="ECO:0000313" key="9">
    <source>
        <dbReference type="Proteomes" id="UP001215231"/>
    </source>
</evidence>
<sequence>MTTQVTTLPQNNRRAETTDDISPDVNADPELTSLLTLCQQGNKNAFSCLYQKTAGRLNGIAYRITRNADSANEVLQEAFIQIWQNRDQYQAEKCDPFIWLAAIVRYRAYDRLRYDKRRHQQDMVEWNELDEYAINIEELNQYSQQLAIDSNSQQALHGCLEKLEQKQSQSILMAYLYGYSREDISTYFDTPVNTIKSWLRRGLGRLQQCLNQ</sequence>
<dbReference type="Gene3D" id="1.10.10.10">
    <property type="entry name" value="Winged helix-like DNA-binding domain superfamily/Winged helix DNA-binding domain"/>
    <property type="match status" value="1"/>
</dbReference>
<feature type="domain" description="RNA polymerase sigma factor 70 region 4 type 2" evidence="7">
    <location>
        <begin position="154"/>
        <end position="206"/>
    </location>
</feature>
<organism evidence="8 9">
    <name type="scientific">Thalassomonas haliotis</name>
    <dbReference type="NCBI Taxonomy" id="485448"/>
    <lineage>
        <taxon>Bacteria</taxon>
        <taxon>Pseudomonadati</taxon>
        <taxon>Pseudomonadota</taxon>
        <taxon>Gammaproteobacteria</taxon>
        <taxon>Alteromonadales</taxon>
        <taxon>Colwelliaceae</taxon>
        <taxon>Thalassomonas</taxon>
    </lineage>
</organism>
<name>A0ABY7VI47_9GAMM</name>
<keyword evidence="3" id="KW-0731">Sigma factor</keyword>
<keyword evidence="2" id="KW-0805">Transcription regulation</keyword>
<dbReference type="InterPro" id="IPR013324">
    <property type="entry name" value="RNA_pol_sigma_r3/r4-like"/>
</dbReference>
<evidence type="ECO:0000256" key="4">
    <source>
        <dbReference type="ARBA" id="ARBA00023163"/>
    </source>
</evidence>
<dbReference type="Proteomes" id="UP001215231">
    <property type="component" value="Chromosome"/>
</dbReference>
<dbReference type="PANTHER" id="PTHR43133:SF62">
    <property type="entry name" value="RNA POLYMERASE SIGMA FACTOR SIGZ"/>
    <property type="match status" value="1"/>
</dbReference>
<dbReference type="InterPro" id="IPR013249">
    <property type="entry name" value="RNA_pol_sigma70_r4_t2"/>
</dbReference>
<dbReference type="SUPFAM" id="SSF88659">
    <property type="entry name" value="Sigma3 and sigma4 domains of RNA polymerase sigma factors"/>
    <property type="match status" value="1"/>
</dbReference>
<evidence type="ECO:0000256" key="5">
    <source>
        <dbReference type="SAM" id="MobiDB-lite"/>
    </source>
</evidence>
<dbReference type="RefSeq" id="WP_274052885.1">
    <property type="nucleotide sequence ID" value="NZ_CP059693.1"/>
</dbReference>
<feature type="domain" description="RNA polymerase sigma-70 region 2" evidence="6">
    <location>
        <begin position="49"/>
        <end position="117"/>
    </location>
</feature>
<dbReference type="InterPro" id="IPR014284">
    <property type="entry name" value="RNA_pol_sigma-70_dom"/>
</dbReference>
<reference evidence="8 9" key="1">
    <citation type="journal article" date="2022" name="Mar. Drugs">
        <title>Bioassay-Guided Fractionation Leads to the Detection of Cholic Acid Generated by the Rare Thalassomonas sp.</title>
        <authorList>
            <person name="Pheiffer F."/>
            <person name="Schneider Y.K."/>
            <person name="Hansen E.H."/>
            <person name="Andersen J.H."/>
            <person name="Isaksson J."/>
            <person name="Busche T."/>
            <person name="R C."/>
            <person name="Kalinowski J."/>
            <person name="Zyl L.V."/>
            <person name="Trindade M."/>
        </authorList>
    </citation>
    <scope>NUCLEOTIDE SEQUENCE [LARGE SCALE GENOMIC DNA]</scope>
    <source>
        <strain evidence="8 9">A5K-61T</strain>
    </source>
</reference>
<evidence type="ECO:0000313" key="8">
    <source>
        <dbReference type="EMBL" id="WDE12608.1"/>
    </source>
</evidence>
<dbReference type="PANTHER" id="PTHR43133">
    <property type="entry name" value="RNA POLYMERASE ECF-TYPE SIGMA FACTO"/>
    <property type="match status" value="1"/>
</dbReference>
<evidence type="ECO:0000256" key="3">
    <source>
        <dbReference type="ARBA" id="ARBA00023082"/>
    </source>
</evidence>
<dbReference type="InterPro" id="IPR039425">
    <property type="entry name" value="RNA_pol_sigma-70-like"/>
</dbReference>
<evidence type="ECO:0000259" key="6">
    <source>
        <dbReference type="Pfam" id="PF04542"/>
    </source>
</evidence>
<dbReference type="Pfam" id="PF04542">
    <property type="entry name" value="Sigma70_r2"/>
    <property type="match status" value="1"/>
</dbReference>
<evidence type="ECO:0000259" key="7">
    <source>
        <dbReference type="Pfam" id="PF08281"/>
    </source>
</evidence>
<dbReference type="InterPro" id="IPR036388">
    <property type="entry name" value="WH-like_DNA-bd_sf"/>
</dbReference>
<feature type="region of interest" description="Disordered" evidence="5">
    <location>
        <begin position="1"/>
        <end position="25"/>
    </location>
</feature>
<dbReference type="InterPro" id="IPR007627">
    <property type="entry name" value="RNA_pol_sigma70_r2"/>
</dbReference>
<dbReference type="EMBL" id="CP059693">
    <property type="protein sequence ID" value="WDE12608.1"/>
    <property type="molecule type" value="Genomic_DNA"/>
</dbReference>
<keyword evidence="4" id="KW-0804">Transcription</keyword>
<dbReference type="NCBIfam" id="TIGR02937">
    <property type="entry name" value="sigma70-ECF"/>
    <property type="match status" value="1"/>
</dbReference>
<dbReference type="InterPro" id="IPR013325">
    <property type="entry name" value="RNA_pol_sigma_r2"/>
</dbReference>
<dbReference type="Gene3D" id="1.10.1740.10">
    <property type="match status" value="1"/>
</dbReference>
<comment type="similarity">
    <text evidence="1">Belongs to the sigma-70 factor family. ECF subfamily.</text>
</comment>
<accession>A0ABY7VI47</accession>
<keyword evidence="9" id="KW-1185">Reference proteome</keyword>
<evidence type="ECO:0000256" key="2">
    <source>
        <dbReference type="ARBA" id="ARBA00023015"/>
    </source>
</evidence>
<feature type="compositionally biased region" description="Polar residues" evidence="5">
    <location>
        <begin position="1"/>
        <end position="12"/>
    </location>
</feature>
<proteinExistence type="inferred from homology"/>
<dbReference type="SUPFAM" id="SSF88946">
    <property type="entry name" value="Sigma2 domain of RNA polymerase sigma factors"/>
    <property type="match status" value="1"/>
</dbReference>
<dbReference type="Pfam" id="PF08281">
    <property type="entry name" value="Sigma70_r4_2"/>
    <property type="match status" value="1"/>
</dbReference>
<evidence type="ECO:0000256" key="1">
    <source>
        <dbReference type="ARBA" id="ARBA00010641"/>
    </source>
</evidence>
<gene>
    <name evidence="8" type="ORF">H3N35_03775</name>
</gene>
<protein>
    <submittedName>
        <fullName evidence="8">Sigma-70 family RNA polymerase sigma factor</fullName>
    </submittedName>
</protein>